<sequence length="118" mass="13198">MFFGHTPFFADSVVETYGKIVHFKEHFSFPLSVTDVPEEARALIQGLICPRETRLGRNGVQDFREHPFFAGVDWEGLLCPQPLGCSWGTLHCGYSPPPRPLSGAKLKINFQLPLSVPN</sequence>
<proteinExistence type="predicted"/>
<reference evidence="3" key="1">
    <citation type="submission" date="2025-08" db="UniProtKB">
        <authorList>
            <consortium name="Ensembl"/>
        </authorList>
    </citation>
    <scope>IDENTIFICATION</scope>
</reference>
<dbReference type="Proteomes" id="UP000694393">
    <property type="component" value="Unplaced"/>
</dbReference>
<reference evidence="3" key="2">
    <citation type="submission" date="2025-09" db="UniProtKB">
        <authorList>
            <consortium name="Ensembl"/>
        </authorList>
    </citation>
    <scope>IDENTIFICATION</scope>
</reference>
<dbReference type="PANTHER" id="PTHR22988">
    <property type="entry name" value="MYOTONIC DYSTROPHY S/T KINASE-RELATED"/>
    <property type="match status" value="1"/>
</dbReference>
<evidence type="ECO:0000256" key="1">
    <source>
        <dbReference type="ARBA" id="ARBA00022527"/>
    </source>
</evidence>
<dbReference type="InterPro" id="IPR050839">
    <property type="entry name" value="Rho-assoc_Ser/Thr_Kinase"/>
</dbReference>
<dbReference type="GO" id="GO:0005856">
    <property type="term" value="C:cytoskeleton"/>
    <property type="evidence" value="ECO:0007669"/>
    <property type="project" value="TreeGrafter"/>
</dbReference>
<evidence type="ECO:0000313" key="3">
    <source>
        <dbReference type="Ensembl" id="ENSPCEP00000011010.1"/>
    </source>
</evidence>
<name>A0A8C8VIQ6_9SAUR</name>
<accession>A0A8C8VIQ6</accession>
<dbReference type="Ensembl" id="ENSPCET00000011371.1">
    <property type="protein sequence ID" value="ENSPCEP00000011010.1"/>
    <property type="gene ID" value="ENSPCEG00000008689.1"/>
</dbReference>
<dbReference type="SUPFAM" id="SSF56112">
    <property type="entry name" value="Protein kinase-like (PK-like)"/>
    <property type="match status" value="1"/>
</dbReference>
<dbReference type="GO" id="GO:0031032">
    <property type="term" value="P:actomyosin structure organization"/>
    <property type="evidence" value="ECO:0007669"/>
    <property type="project" value="TreeGrafter"/>
</dbReference>
<evidence type="ECO:0000313" key="4">
    <source>
        <dbReference type="Proteomes" id="UP000694393"/>
    </source>
</evidence>
<dbReference type="GO" id="GO:0005737">
    <property type="term" value="C:cytoplasm"/>
    <property type="evidence" value="ECO:0007669"/>
    <property type="project" value="TreeGrafter"/>
</dbReference>
<keyword evidence="2" id="KW-0418">Kinase</keyword>
<dbReference type="GO" id="GO:0004674">
    <property type="term" value="F:protein serine/threonine kinase activity"/>
    <property type="evidence" value="ECO:0007669"/>
    <property type="project" value="UniProtKB-KW"/>
</dbReference>
<keyword evidence="2" id="KW-0808">Transferase</keyword>
<dbReference type="PANTHER" id="PTHR22988:SF79">
    <property type="entry name" value="LOW QUALITY PROTEIN: MYOTONIN-PROTEIN KINASE"/>
    <property type="match status" value="1"/>
</dbReference>
<organism evidence="3 4">
    <name type="scientific">Pelusios castaneus</name>
    <name type="common">West African mud turtle</name>
    <dbReference type="NCBI Taxonomy" id="367368"/>
    <lineage>
        <taxon>Eukaryota</taxon>
        <taxon>Metazoa</taxon>
        <taxon>Chordata</taxon>
        <taxon>Craniata</taxon>
        <taxon>Vertebrata</taxon>
        <taxon>Euteleostomi</taxon>
        <taxon>Archelosauria</taxon>
        <taxon>Testudinata</taxon>
        <taxon>Testudines</taxon>
        <taxon>Pleurodira</taxon>
        <taxon>Pelomedusidae</taxon>
        <taxon>Pelusios</taxon>
    </lineage>
</organism>
<protein>
    <submittedName>
        <fullName evidence="3">Uncharacterized protein</fullName>
    </submittedName>
</protein>
<evidence type="ECO:0000256" key="2">
    <source>
        <dbReference type="ARBA" id="ARBA00022777"/>
    </source>
</evidence>
<keyword evidence="4" id="KW-1185">Reference proteome</keyword>
<dbReference type="Gene3D" id="1.10.510.10">
    <property type="entry name" value="Transferase(Phosphotransferase) domain 1"/>
    <property type="match status" value="1"/>
</dbReference>
<keyword evidence="1" id="KW-0723">Serine/threonine-protein kinase</keyword>
<dbReference type="InterPro" id="IPR011009">
    <property type="entry name" value="Kinase-like_dom_sf"/>
</dbReference>
<dbReference type="AlphaFoldDB" id="A0A8C8VIQ6"/>